<feature type="transmembrane region" description="Helical" evidence="1">
    <location>
        <begin position="373"/>
        <end position="396"/>
    </location>
</feature>
<dbReference type="InParanoid" id="A0A078AAG7"/>
<evidence type="ECO:0000313" key="3">
    <source>
        <dbReference type="Proteomes" id="UP000039865"/>
    </source>
</evidence>
<keyword evidence="3" id="KW-1185">Reference proteome</keyword>
<evidence type="ECO:0008006" key="4">
    <source>
        <dbReference type="Google" id="ProtNLM"/>
    </source>
</evidence>
<evidence type="ECO:0000313" key="2">
    <source>
        <dbReference type="EMBL" id="CDW79265.1"/>
    </source>
</evidence>
<feature type="transmembrane region" description="Helical" evidence="1">
    <location>
        <begin position="432"/>
        <end position="456"/>
    </location>
</feature>
<dbReference type="OrthoDB" id="10640901at2759"/>
<keyword evidence="1" id="KW-1133">Transmembrane helix</keyword>
<feature type="transmembrane region" description="Helical" evidence="1">
    <location>
        <begin position="7"/>
        <end position="29"/>
    </location>
</feature>
<protein>
    <recommendedName>
        <fullName evidence="4">Transmembrane protein</fullName>
    </recommendedName>
</protein>
<keyword evidence="1" id="KW-0812">Transmembrane</keyword>
<reference evidence="2 3" key="1">
    <citation type="submission" date="2014-06" db="EMBL/GenBank/DDBJ databases">
        <authorList>
            <person name="Swart Estienne"/>
        </authorList>
    </citation>
    <scope>NUCLEOTIDE SEQUENCE [LARGE SCALE GENOMIC DNA]</scope>
    <source>
        <strain evidence="2 3">130c</strain>
    </source>
</reference>
<sequence length="634" mass="72856">MFRNLFFILRCGIILTLGIAIMVIGIVIWGQSTSQYGMVIESETQAWSQNPIINVTISNTSDCPKNYQPVAGKFFGTQDYCETLLGSRTIGNCGKKKGSKHYGLGEQDVMTFLEGNLICIKKQQNVDYHSLASQRMNECSQQNSCGPSQDPDKKFCVSSDRQCPINSFLMFQFETSLDNNTYTEQQLTPNWYGYQIYDFKAKSPVIDFYASVSKPCGNLQQKYSRRDKSIHDIYTEYGTETCKFEMNGSPVHTLFSQTGYSTTELSAYNNQKGLISSIKSKVFDYNSQDLEQNQFSLYQRSYSLWKQSCQNVHSTRVAAEQGSHVGHISDVAVGIAYLSIIIFIYELLQNCINFFIEKKEDNIQKKAQKICSYFFLFALILEFCLLILYISVLSIMRKVDLEQMKYFSENNCSDEVLGFALDKFYDGFSKDYSVVVAGFVLLIITFLANILNTILLSDVFMCIKCRIFKDRINKDSRLELNSDMLKNKINSKIGSMFKRNKKQGDNNFEQSSNTNPEQIYIDAAQRKQNYPVQSEGIVLELEENTLHQDGLSESQKIIGYNQLIQNQSNTENFSHLHVNDQSNSVYSPDKLYYQDNQNYNQHNNNNNNNNQYLESRTPFEQNANQVSYQDDYKM</sequence>
<gene>
    <name evidence="2" type="primary">Contig11223.g11984</name>
    <name evidence="2" type="ORF">STYLEM_8251</name>
</gene>
<name>A0A078AAG7_STYLE</name>
<dbReference type="AlphaFoldDB" id="A0A078AAG7"/>
<keyword evidence="1" id="KW-0472">Membrane</keyword>
<feature type="transmembrane region" description="Helical" evidence="1">
    <location>
        <begin position="331"/>
        <end position="352"/>
    </location>
</feature>
<proteinExistence type="predicted"/>
<evidence type="ECO:0000256" key="1">
    <source>
        <dbReference type="SAM" id="Phobius"/>
    </source>
</evidence>
<dbReference type="Proteomes" id="UP000039865">
    <property type="component" value="Unassembled WGS sequence"/>
</dbReference>
<accession>A0A078AAG7</accession>
<dbReference type="EMBL" id="CCKQ01007838">
    <property type="protein sequence ID" value="CDW79265.1"/>
    <property type="molecule type" value="Genomic_DNA"/>
</dbReference>
<organism evidence="2 3">
    <name type="scientific">Stylonychia lemnae</name>
    <name type="common">Ciliate</name>
    <dbReference type="NCBI Taxonomy" id="5949"/>
    <lineage>
        <taxon>Eukaryota</taxon>
        <taxon>Sar</taxon>
        <taxon>Alveolata</taxon>
        <taxon>Ciliophora</taxon>
        <taxon>Intramacronucleata</taxon>
        <taxon>Spirotrichea</taxon>
        <taxon>Stichotrichia</taxon>
        <taxon>Sporadotrichida</taxon>
        <taxon>Oxytrichidae</taxon>
        <taxon>Stylonychinae</taxon>
        <taxon>Stylonychia</taxon>
    </lineage>
</organism>